<feature type="transmembrane region" description="Helical" evidence="1">
    <location>
        <begin position="15"/>
        <end position="35"/>
    </location>
</feature>
<dbReference type="InterPro" id="IPR012338">
    <property type="entry name" value="Beta-lactam/transpept-like"/>
</dbReference>
<dbReference type="Gene3D" id="3.40.710.10">
    <property type="entry name" value="DD-peptidase/beta-lactamase superfamily"/>
    <property type="match status" value="1"/>
</dbReference>
<dbReference type="Pfam" id="PF00768">
    <property type="entry name" value="Peptidase_S11"/>
    <property type="match status" value="1"/>
</dbReference>
<dbReference type="Proteomes" id="UP000178175">
    <property type="component" value="Unassembled WGS sequence"/>
</dbReference>
<evidence type="ECO:0000313" key="4">
    <source>
        <dbReference type="Proteomes" id="UP000178175"/>
    </source>
</evidence>
<dbReference type="SUPFAM" id="SSF56601">
    <property type="entry name" value="beta-lactamase/transpeptidase-like"/>
    <property type="match status" value="1"/>
</dbReference>
<dbReference type="GO" id="GO:0009002">
    <property type="term" value="F:serine-type D-Ala-D-Ala carboxypeptidase activity"/>
    <property type="evidence" value="ECO:0007669"/>
    <property type="project" value="InterPro"/>
</dbReference>
<comment type="caution">
    <text evidence="3">The sequence shown here is derived from an EMBL/GenBank/DDBJ whole genome shotgun (WGS) entry which is preliminary data.</text>
</comment>
<evidence type="ECO:0000256" key="1">
    <source>
        <dbReference type="SAM" id="Phobius"/>
    </source>
</evidence>
<organism evidence="3 4">
    <name type="scientific">Candidatus Zambryskibacteria bacterium RIFCSPHIGHO2_02_FULL_43_14</name>
    <dbReference type="NCBI Taxonomy" id="1802748"/>
    <lineage>
        <taxon>Bacteria</taxon>
        <taxon>Candidatus Zambryskiibacteriota</taxon>
    </lineage>
</organism>
<evidence type="ECO:0000259" key="2">
    <source>
        <dbReference type="Pfam" id="PF00768"/>
    </source>
</evidence>
<accession>A0A1G2TID1</accession>
<keyword evidence="1" id="KW-0472">Membrane</keyword>
<evidence type="ECO:0000313" key="3">
    <source>
        <dbReference type="EMBL" id="OHA96828.1"/>
    </source>
</evidence>
<dbReference type="PANTHER" id="PTHR21581:SF6">
    <property type="entry name" value="TRAFFICKING PROTEIN PARTICLE COMPLEX SUBUNIT 12"/>
    <property type="match status" value="1"/>
</dbReference>
<gene>
    <name evidence="3" type="ORF">A3C70_00545</name>
</gene>
<dbReference type="GO" id="GO:0006508">
    <property type="term" value="P:proteolysis"/>
    <property type="evidence" value="ECO:0007669"/>
    <property type="project" value="InterPro"/>
</dbReference>
<dbReference type="InterPro" id="IPR001967">
    <property type="entry name" value="Peptidase_S11_N"/>
</dbReference>
<dbReference type="PANTHER" id="PTHR21581">
    <property type="entry name" value="D-ALANYL-D-ALANINE CARBOXYPEPTIDASE"/>
    <property type="match status" value="1"/>
</dbReference>
<keyword evidence="1" id="KW-1133">Transmembrane helix</keyword>
<dbReference type="AlphaFoldDB" id="A0A1G2TID1"/>
<protein>
    <recommendedName>
        <fullName evidence="2">Peptidase S11 D-alanyl-D-alanine carboxypeptidase A N-terminal domain-containing protein</fullName>
    </recommendedName>
</protein>
<feature type="domain" description="Peptidase S11 D-alanyl-D-alanine carboxypeptidase A N-terminal" evidence="2">
    <location>
        <begin position="58"/>
        <end position="275"/>
    </location>
</feature>
<reference evidence="3 4" key="1">
    <citation type="journal article" date="2016" name="Nat. Commun.">
        <title>Thousands of microbial genomes shed light on interconnected biogeochemical processes in an aquifer system.</title>
        <authorList>
            <person name="Anantharaman K."/>
            <person name="Brown C.T."/>
            <person name="Hug L.A."/>
            <person name="Sharon I."/>
            <person name="Castelle C.J."/>
            <person name="Probst A.J."/>
            <person name="Thomas B.C."/>
            <person name="Singh A."/>
            <person name="Wilkins M.J."/>
            <person name="Karaoz U."/>
            <person name="Brodie E.L."/>
            <person name="Williams K.H."/>
            <person name="Hubbard S.S."/>
            <person name="Banfield J.F."/>
        </authorList>
    </citation>
    <scope>NUCLEOTIDE SEQUENCE [LARGE SCALE GENOMIC DNA]</scope>
</reference>
<sequence length="322" mass="35233">MNNHPLTDRSSEIRLFILLAVVLTLLLIVSFIFGLKVKREDISVPSKVASELFPTVIIRAKAVYIYDIRTKTVLFAKNENTRLPLASLAKVMSALVAEDLSPLYSTITVSEEALQAEGDSGFYKDEKWSLKDILDFSLITSSNDGMRAVALSLGALSKAEISPKEIINDFVGEINRKAGVLGLKNTYFWNETGLDESDVKGGAYGTARDISLLLEYILTHHPALLAATKEATTRFQSLDNRLHMATNTNDLIAEIPGLLISKTGFTDIAGGNLTIVFDPELGRPIIISILGSTEEGRFEDVRILIAAVMEYISNPAAARQAK</sequence>
<keyword evidence="1" id="KW-0812">Transmembrane</keyword>
<name>A0A1G2TID1_9BACT</name>
<proteinExistence type="predicted"/>
<dbReference type="EMBL" id="MHVR01000004">
    <property type="protein sequence ID" value="OHA96828.1"/>
    <property type="molecule type" value="Genomic_DNA"/>
</dbReference>